<dbReference type="EMBL" id="JADGKB010000190">
    <property type="protein sequence ID" value="KAJ3251279.1"/>
    <property type="molecule type" value="Genomic_DNA"/>
</dbReference>
<protein>
    <recommendedName>
        <fullName evidence="1">Hemerythrin-like domain-containing protein</fullName>
    </recommendedName>
</protein>
<organism evidence="2 3">
    <name type="scientific">Boothiomyces macroporosus</name>
    <dbReference type="NCBI Taxonomy" id="261099"/>
    <lineage>
        <taxon>Eukaryota</taxon>
        <taxon>Fungi</taxon>
        <taxon>Fungi incertae sedis</taxon>
        <taxon>Chytridiomycota</taxon>
        <taxon>Chytridiomycota incertae sedis</taxon>
        <taxon>Chytridiomycetes</taxon>
        <taxon>Rhizophydiales</taxon>
        <taxon>Terramycetaceae</taxon>
        <taxon>Boothiomyces</taxon>
    </lineage>
</organism>
<accession>A0AAD5UD60</accession>
<dbReference type="Proteomes" id="UP001210925">
    <property type="component" value="Unassembled WGS sequence"/>
</dbReference>
<reference evidence="2" key="1">
    <citation type="submission" date="2020-05" db="EMBL/GenBank/DDBJ databases">
        <title>Phylogenomic resolution of chytrid fungi.</title>
        <authorList>
            <person name="Stajich J.E."/>
            <person name="Amses K."/>
            <person name="Simmons R."/>
            <person name="Seto K."/>
            <person name="Myers J."/>
            <person name="Bonds A."/>
            <person name="Quandt C.A."/>
            <person name="Barry K."/>
            <person name="Liu P."/>
            <person name="Grigoriev I."/>
            <person name="Longcore J.E."/>
            <person name="James T.Y."/>
        </authorList>
    </citation>
    <scope>NUCLEOTIDE SEQUENCE</scope>
    <source>
        <strain evidence="2">PLAUS21</strain>
    </source>
</reference>
<proteinExistence type="predicted"/>
<dbReference type="Pfam" id="PF01814">
    <property type="entry name" value="Hemerythrin"/>
    <property type="match status" value="1"/>
</dbReference>
<dbReference type="Gene3D" id="1.20.120.520">
    <property type="entry name" value="nmb1532 protein domain like"/>
    <property type="match status" value="1"/>
</dbReference>
<comment type="caution">
    <text evidence="2">The sequence shown here is derived from an EMBL/GenBank/DDBJ whole genome shotgun (WGS) entry which is preliminary data.</text>
</comment>
<dbReference type="AlphaFoldDB" id="A0AAD5UD60"/>
<evidence type="ECO:0000313" key="3">
    <source>
        <dbReference type="Proteomes" id="UP001210925"/>
    </source>
</evidence>
<gene>
    <name evidence="2" type="ORF">HK103_002549</name>
</gene>
<sequence length="171" mass="20509">MNKRELQYLAKLPCSQRLSEFRTIEDTEQRRKTTAQVHEILLKEWKRDTRWFGIAHHLVEEVHIHFRQMFTSLMQSDKVNIAKFKECNRMLHHHHSLEDSYWFPNLKRLHPEFIDEIDILEKDHKELVRLEKKVVNGDHQALLEFCNGLLDHLNREEMISVPFLMDGSGGL</sequence>
<evidence type="ECO:0000313" key="2">
    <source>
        <dbReference type="EMBL" id="KAJ3251279.1"/>
    </source>
</evidence>
<dbReference type="InterPro" id="IPR012312">
    <property type="entry name" value="Hemerythrin-like"/>
</dbReference>
<feature type="domain" description="Hemerythrin-like" evidence="1">
    <location>
        <begin position="57"/>
        <end position="163"/>
    </location>
</feature>
<keyword evidence="3" id="KW-1185">Reference proteome</keyword>
<evidence type="ECO:0000259" key="1">
    <source>
        <dbReference type="Pfam" id="PF01814"/>
    </source>
</evidence>
<name>A0AAD5UD60_9FUNG</name>